<evidence type="ECO:0000256" key="1">
    <source>
        <dbReference type="SAM" id="Phobius"/>
    </source>
</evidence>
<keyword evidence="1" id="KW-1133">Transmembrane helix</keyword>
<name>A0A1M4UFE9_9BACE</name>
<proteinExistence type="predicted"/>
<evidence type="ECO:0000313" key="3">
    <source>
        <dbReference type="Proteomes" id="UP000184509"/>
    </source>
</evidence>
<feature type="transmembrane region" description="Helical" evidence="1">
    <location>
        <begin position="7"/>
        <end position="25"/>
    </location>
</feature>
<protein>
    <submittedName>
        <fullName evidence="2">Uncharacterized protein</fullName>
    </submittedName>
</protein>
<evidence type="ECO:0000313" key="2">
    <source>
        <dbReference type="EMBL" id="SHE55406.1"/>
    </source>
</evidence>
<keyword evidence="3" id="KW-1185">Reference proteome</keyword>
<accession>A0A1M4UFE9</accession>
<keyword evidence="1" id="KW-0472">Membrane</keyword>
<dbReference type="EMBL" id="FQTV01000002">
    <property type="protein sequence ID" value="SHE55406.1"/>
    <property type="molecule type" value="Genomic_DNA"/>
</dbReference>
<sequence length="72" mass="8154">MRVSQKGTLFYMRGIILLFSVFIGGEIKKPAAYNQVISLKSKTDCQKTSFIVSLINRKNELKSVSWLILSTI</sequence>
<dbReference type="Proteomes" id="UP000184509">
    <property type="component" value="Unassembled WGS sequence"/>
</dbReference>
<reference evidence="2 3" key="1">
    <citation type="submission" date="2016-11" db="EMBL/GenBank/DDBJ databases">
        <authorList>
            <person name="Jaros S."/>
            <person name="Januszkiewicz K."/>
            <person name="Wedrychowicz H."/>
        </authorList>
    </citation>
    <scope>NUCLEOTIDE SEQUENCE [LARGE SCALE GENOMIC DNA]</scope>
    <source>
        <strain evidence="2 3">DSM 26991</strain>
    </source>
</reference>
<gene>
    <name evidence="2" type="ORF">SAMN05444405_10269</name>
</gene>
<organism evidence="2 3">
    <name type="scientific">Bacteroides luti</name>
    <dbReference type="NCBI Taxonomy" id="1297750"/>
    <lineage>
        <taxon>Bacteria</taxon>
        <taxon>Pseudomonadati</taxon>
        <taxon>Bacteroidota</taxon>
        <taxon>Bacteroidia</taxon>
        <taxon>Bacteroidales</taxon>
        <taxon>Bacteroidaceae</taxon>
        <taxon>Bacteroides</taxon>
    </lineage>
</organism>
<keyword evidence="1" id="KW-0812">Transmembrane</keyword>
<dbReference type="AlphaFoldDB" id="A0A1M4UFE9"/>